<organism evidence="13 14">
    <name type="scientific">Heliomicrobium gestii</name>
    <name type="common">Heliobacterium gestii</name>
    <dbReference type="NCBI Taxonomy" id="2699"/>
    <lineage>
        <taxon>Bacteria</taxon>
        <taxon>Bacillati</taxon>
        <taxon>Bacillota</taxon>
        <taxon>Clostridia</taxon>
        <taxon>Eubacteriales</taxon>
        <taxon>Heliobacteriaceae</taxon>
        <taxon>Heliomicrobium</taxon>
    </lineage>
</organism>
<evidence type="ECO:0000256" key="1">
    <source>
        <dbReference type="ARBA" id="ARBA00004496"/>
    </source>
</evidence>
<dbReference type="PIRSF" id="PIRSF000429">
    <property type="entry name" value="Ac-CoA_Ac_transf"/>
    <property type="match status" value="1"/>
</dbReference>
<dbReference type="FunFam" id="3.40.47.10:FF:000010">
    <property type="entry name" value="Acetyl-CoA acetyltransferase (Thiolase)"/>
    <property type="match status" value="1"/>
</dbReference>
<evidence type="ECO:0000256" key="5">
    <source>
        <dbReference type="ARBA" id="ARBA00023315"/>
    </source>
</evidence>
<dbReference type="PANTHER" id="PTHR43853">
    <property type="entry name" value="3-KETOACYL-COA THIOLASE, PEROXISOMAL"/>
    <property type="match status" value="1"/>
</dbReference>
<evidence type="ECO:0000313" key="13">
    <source>
        <dbReference type="EMBL" id="MZP43633.1"/>
    </source>
</evidence>
<keyword evidence="5 10" id="KW-0012">Acyltransferase</keyword>
<dbReference type="Proteomes" id="UP000471031">
    <property type="component" value="Unassembled WGS sequence"/>
</dbReference>
<feature type="active site" description="Proton acceptor" evidence="9">
    <location>
        <position position="378"/>
    </location>
</feature>
<sequence length="392" mass="41577">MREAVIVSAVRTPVGKAPKGVLKDVRPEDLAALAVQGALARVPAIAPEEVEDVIIGCAFPEAEQGMNLGRIVAQRAGLPYSACGMTVNRFCSSGLQSIAIAAERVMTGFADRLIAGGVESMSTIPMGGTKIAPNPYLMEHMPEAYMAMGITAENVAARFGVSREEQDLFALKSHQKAAQAQAEGRFIEEITPVTFTKRWVDEAGKLQERDVFFEKDEGVRGDTSLEALGRLRPAFRENGTVTAGNSSQISDGASAVLVTSREKAEQQGLPILGAFRSFAIGGVPAEIMGIGPVEAIPKALKLAGIGQDEVDLFELNEAFAAQALYVIRHLGIDPERVNVNGGAIALGHPLGCTGSKLTTTLLYEMKRRQARFGVVSMCIGGGMGAAAVFERF</sequence>
<evidence type="ECO:0000256" key="10">
    <source>
        <dbReference type="RuleBase" id="RU003557"/>
    </source>
</evidence>
<name>A0A845LJP3_HELGE</name>
<dbReference type="Gene3D" id="3.40.47.10">
    <property type="match status" value="1"/>
</dbReference>
<keyword evidence="14" id="KW-1185">Reference proteome</keyword>
<dbReference type="InterPro" id="IPR020616">
    <property type="entry name" value="Thiolase_N"/>
</dbReference>
<dbReference type="PROSITE" id="PS00737">
    <property type="entry name" value="THIOLASE_2"/>
    <property type="match status" value="1"/>
</dbReference>
<evidence type="ECO:0000313" key="14">
    <source>
        <dbReference type="Proteomes" id="UP000471031"/>
    </source>
</evidence>
<dbReference type="InterPro" id="IPR016039">
    <property type="entry name" value="Thiolase-like"/>
</dbReference>
<feature type="active site" description="Acyl-thioester intermediate" evidence="9">
    <location>
        <position position="91"/>
    </location>
</feature>
<dbReference type="InterPro" id="IPR050215">
    <property type="entry name" value="Thiolase-like_sf_Thiolase"/>
</dbReference>
<feature type="domain" description="Thiolase C-terminal" evidence="12">
    <location>
        <begin position="270"/>
        <end position="391"/>
    </location>
</feature>
<dbReference type="RefSeq" id="WP_161262204.1">
    <property type="nucleotide sequence ID" value="NZ_JAFBDC010000009.1"/>
</dbReference>
<dbReference type="InterPro" id="IPR020615">
    <property type="entry name" value="Thiolase_acyl_enz_int_AS"/>
</dbReference>
<evidence type="ECO:0000259" key="11">
    <source>
        <dbReference type="Pfam" id="PF00108"/>
    </source>
</evidence>
<dbReference type="NCBIfam" id="TIGR01930">
    <property type="entry name" value="AcCoA-C-Actrans"/>
    <property type="match status" value="1"/>
</dbReference>
<feature type="active site" description="Proton acceptor" evidence="9">
    <location>
        <position position="348"/>
    </location>
</feature>
<dbReference type="PROSITE" id="PS00098">
    <property type="entry name" value="THIOLASE_1"/>
    <property type="match status" value="1"/>
</dbReference>
<dbReference type="GO" id="GO:0010124">
    <property type="term" value="P:phenylacetate catabolic process"/>
    <property type="evidence" value="ECO:0007669"/>
    <property type="project" value="TreeGrafter"/>
</dbReference>
<dbReference type="SUPFAM" id="SSF53901">
    <property type="entry name" value="Thiolase-like"/>
    <property type="match status" value="2"/>
</dbReference>
<protein>
    <recommendedName>
        <fullName evidence="7">Acetyl-CoA acetyltransferase</fullName>
        <ecNumber evidence="6">2.3.1.16</ecNumber>
    </recommendedName>
</protein>
<dbReference type="Pfam" id="PF02803">
    <property type="entry name" value="Thiolase_C"/>
    <property type="match status" value="1"/>
</dbReference>
<dbReference type="CDD" id="cd00751">
    <property type="entry name" value="thiolase"/>
    <property type="match status" value="1"/>
</dbReference>
<accession>A0A845LJP3</accession>
<dbReference type="InterPro" id="IPR020617">
    <property type="entry name" value="Thiolase_C"/>
</dbReference>
<comment type="subcellular location">
    <subcellularLocation>
        <location evidence="1">Cytoplasm</location>
    </subcellularLocation>
</comment>
<dbReference type="EMBL" id="WXEX01000009">
    <property type="protein sequence ID" value="MZP43633.1"/>
    <property type="molecule type" value="Genomic_DNA"/>
</dbReference>
<comment type="pathway">
    <text evidence="2">Lipid metabolism.</text>
</comment>
<dbReference type="InterPro" id="IPR002155">
    <property type="entry name" value="Thiolase"/>
</dbReference>
<evidence type="ECO:0000256" key="3">
    <source>
        <dbReference type="ARBA" id="ARBA00010982"/>
    </source>
</evidence>
<comment type="caution">
    <text evidence="13">The sequence shown here is derived from an EMBL/GenBank/DDBJ whole genome shotgun (WGS) entry which is preliminary data.</text>
</comment>
<comment type="catalytic activity">
    <reaction evidence="8">
        <text>2 acetyl-CoA = acetoacetyl-CoA + CoA</text>
        <dbReference type="Rhea" id="RHEA:21036"/>
        <dbReference type="ChEBI" id="CHEBI:57286"/>
        <dbReference type="ChEBI" id="CHEBI:57287"/>
        <dbReference type="ChEBI" id="CHEBI:57288"/>
        <dbReference type="EC" id="2.3.1.9"/>
    </reaction>
</comment>
<dbReference type="OrthoDB" id="9764892at2"/>
<dbReference type="GO" id="GO:0006635">
    <property type="term" value="P:fatty acid beta-oxidation"/>
    <property type="evidence" value="ECO:0007669"/>
    <property type="project" value="TreeGrafter"/>
</dbReference>
<evidence type="ECO:0000256" key="4">
    <source>
        <dbReference type="ARBA" id="ARBA00022679"/>
    </source>
</evidence>
<evidence type="ECO:0000256" key="9">
    <source>
        <dbReference type="PIRSR" id="PIRSR000429-1"/>
    </source>
</evidence>
<dbReference type="PROSITE" id="PS00099">
    <property type="entry name" value="THIOLASE_3"/>
    <property type="match status" value="1"/>
</dbReference>
<evidence type="ECO:0000256" key="8">
    <source>
        <dbReference type="ARBA" id="ARBA00051550"/>
    </source>
</evidence>
<proteinExistence type="inferred from homology"/>
<dbReference type="InterPro" id="IPR020610">
    <property type="entry name" value="Thiolase_AS"/>
</dbReference>
<dbReference type="GO" id="GO:0005737">
    <property type="term" value="C:cytoplasm"/>
    <property type="evidence" value="ECO:0007669"/>
    <property type="project" value="UniProtKB-SubCell"/>
</dbReference>
<feature type="domain" description="Thiolase N-terminal" evidence="11">
    <location>
        <begin position="5"/>
        <end position="261"/>
    </location>
</feature>
<dbReference type="AlphaFoldDB" id="A0A845LJP3"/>
<evidence type="ECO:0000256" key="2">
    <source>
        <dbReference type="ARBA" id="ARBA00005189"/>
    </source>
</evidence>
<dbReference type="InterPro" id="IPR020613">
    <property type="entry name" value="Thiolase_CS"/>
</dbReference>
<evidence type="ECO:0000259" key="12">
    <source>
        <dbReference type="Pfam" id="PF02803"/>
    </source>
</evidence>
<gene>
    <name evidence="13" type="ORF">GTO89_11330</name>
</gene>
<evidence type="ECO:0000256" key="7">
    <source>
        <dbReference type="ARBA" id="ARBA00044137"/>
    </source>
</evidence>
<dbReference type="GO" id="GO:0003985">
    <property type="term" value="F:acetyl-CoA C-acetyltransferase activity"/>
    <property type="evidence" value="ECO:0007669"/>
    <property type="project" value="UniProtKB-EC"/>
</dbReference>
<keyword evidence="4 10" id="KW-0808">Transferase</keyword>
<dbReference type="EC" id="2.3.1.16" evidence="6"/>
<dbReference type="PANTHER" id="PTHR43853:SF21">
    <property type="entry name" value="STEROID 3-KETOACYL-COA THIOLASE"/>
    <property type="match status" value="1"/>
</dbReference>
<evidence type="ECO:0000256" key="6">
    <source>
        <dbReference type="ARBA" id="ARBA00024073"/>
    </source>
</evidence>
<dbReference type="Pfam" id="PF00108">
    <property type="entry name" value="Thiolase_N"/>
    <property type="match status" value="1"/>
</dbReference>
<comment type="similarity">
    <text evidence="3 10">Belongs to the thiolase-like superfamily. Thiolase family.</text>
</comment>
<reference evidence="13 14" key="1">
    <citation type="submission" date="2020-01" db="EMBL/GenBank/DDBJ databases">
        <title>Whole genome sequence of Heliobacterium gestii DSM 11169.</title>
        <authorList>
            <person name="Kyndt J.A."/>
            <person name="Meyer T.E."/>
        </authorList>
    </citation>
    <scope>NUCLEOTIDE SEQUENCE [LARGE SCALE GENOMIC DNA]</scope>
    <source>
        <strain evidence="13 14">DSM 11169</strain>
    </source>
</reference>